<dbReference type="InterPro" id="IPR036116">
    <property type="entry name" value="FN3_sf"/>
</dbReference>
<evidence type="ECO:0000259" key="14">
    <source>
        <dbReference type="PROSITE" id="PS50853"/>
    </source>
</evidence>
<comment type="function">
    <text evidence="10">Receptor for thymic stromal lymphopoietin (TSLP). Forms a functional complex with TSLP and IL7R which is capable of stimulating cell proliferation through activation of STAT3 and STAT5. Also activates JAK2. Implicated in the development of the hematopoietic system.</text>
</comment>
<comment type="similarity">
    <text evidence="2">Belongs to the type I cytokine receptor family. Type 5 subfamily.</text>
</comment>
<evidence type="ECO:0000256" key="1">
    <source>
        <dbReference type="ARBA" id="ARBA00004479"/>
    </source>
</evidence>
<evidence type="ECO:0000313" key="16">
    <source>
        <dbReference type="Proteomes" id="UP000092124"/>
    </source>
</evidence>
<dbReference type="CDD" id="cd00063">
    <property type="entry name" value="FN3"/>
    <property type="match status" value="1"/>
</dbReference>
<evidence type="ECO:0000256" key="6">
    <source>
        <dbReference type="ARBA" id="ARBA00023136"/>
    </source>
</evidence>
<evidence type="ECO:0000256" key="11">
    <source>
        <dbReference type="ARBA" id="ARBA00068087"/>
    </source>
</evidence>
<name>A0A1A6HHS9_NEOLE</name>
<accession>A0A1A6HHS9</accession>
<keyword evidence="7" id="KW-1015">Disulfide bond</keyword>
<dbReference type="PROSITE" id="PS50853">
    <property type="entry name" value="FN3"/>
    <property type="match status" value="1"/>
</dbReference>
<evidence type="ECO:0000256" key="2">
    <source>
        <dbReference type="ARBA" id="ARBA00008159"/>
    </source>
</evidence>
<dbReference type="EMBL" id="LZPO01027831">
    <property type="protein sequence ID" value="OBS77821.1"/>
    <property type="molecule type" value="Genomic_DNA"/>
</dbReference>
<evidence type="ECO:0000256" key="7">
    <source>
        <dbReference type="ARBA" id="ARBA00023157"/>
    </source>
</evidence>
<dbReference type="Pfam" id="PF22012">
    <property type="entry name" value="TSLPR_D1"/>
    <property type="match status" value="1"/>
</dbReference>
<dbReference type="STRING" id="56216.A0A1A6HHS9"/>
<dbReference type="SUPFAM" id="SSF49265">
    <property type="entry name" value="Fibronectin type III"/>
    <property type="match status" value="1"/>
</dbReference>
<sequence length="194" mass="22472">MPHSHSYDLDPLRRCPHYFLSAGITSGCIFPARRGLLEINIRKGEELIYKRRRLTTAYLKPGPPGNMTFHWLEDSVQVTCPDLPYNNLIYEVQYRGARDTTWETFTANTCNVTVGEIDHQRCYDFRARVTTKDSAYGHETHPSDWTHVTHWQAERRTESCQEHPAPAFPKLLVACSLLTLLTSLLLLLSLWRLR</sequence>
<reference evidence="15 16" key="1">
    <citation type="submission" date="2016-06" db="EMBL/GenBank/DDBJ databases">
        <title>The Draft Genome Sequence and Annotation of the Desert Woodrat Neotoma lepida.</title>
        <authorList>
            <person name="Campbell M."/>
            <person name="Oakeson K.F."/>
            <person name="Yandell M."/>
            <person name="Halpert J.R."/>
            <person name="Dearing D."/>
        </authorList>
    </citation>
    <scope>NUCLEOTIDE SEQUENCE [LARGE SCALE GENOMIC DNA]</scope>
    <source>
        <strain evidence="15">417</strain>
        <tissue evidence="15">Liver</tissue>
    </source>
</reference>
<dbReference type="Pfam" id="PF21605">
    <property type="entry name" value="CRLF2-like_D2"/>
    <property type="match status" value="1"/>
</dbReference>
<dbReference type="InterPro" id="IPR013783">
    <property type="entry name" value="Ig-like_fold"/>
</dbReference>
<keyword evidence="9" id="KW-0325">Glycoprotein</keyword>
<dbReference type="Gene3D" id="2.60.40.10">
    <property type="entry name" value="Immunoglobulins"/>
    <property type="match status" value="2"/>
</dbReference>
<evidence type="ECO:0000256" key="3">
    <source>
        <dbReference type="ARBA" id="ARBA00022692"/>
    </source>
</evidence>
<dbReference type="FunFam" id="2.60.40.10:FF:001547">
    <property type="entry name" value="Cytokine receptor-like factor 2"/>
    <property type="match status" value="1"/>
</dbReference>
<keyword evidence="6 13" id="KW-0472">Membrane</keyword>
<evidence type="ECO:0000313" key="15">
    <source>
        <dbReference type="EMBL" id="OBS77821.1"/>
    </source>
</evidence>
<evidence type="ECO:0000256" key="12">
    <source>
        <dbReference type="ARBA" id="ARBA00077227"/>
    </source>
</evidence>
<feature type="domain" description="Fibronectin type-III" evidence="14">
    <location>
        <begin position="63"/>
        <end position="153"/>
    </location>
</feature>
<dbReference type="AlphaFoldDB" id="A0A1A6HHS9"/>
<feature type="transmembrane region" description="Helical" evidence="13">
    <location>
        <begin position="171"/>
        <end position="191"/>
    </location>
</feature>
<proteinExistence type="inferred from homology"/>
<keyword evidence="16" id="KW-1185">Reference proteome</keyword>
<evidence type="ECO:0000256" key="5">
    <source>
        <dbReference type="ARBA" id="ARBA00022989"/>
    </source>
</evidence>
<dbReference type="OrthoDB" id="8803253at2759"/>
<evidence type="ECO:0000256" key="10">
    <source>
        <dbReference type="ARBA" id="ARBA00058201"/>
    </source>
</evidence>
<organism evidence="15 16">
    <name type="scientific">Neotoma lepida</name>
    <name type="common">Desert woodrat</name>
    <dbReference type="NCBI Taxonomy" id="56216"/>
    <lineage>
        <taxon>Eukaryota</taxon>
        <taxon>Metazoa</taxon>
        <taxon>Chordata</taxon>
        <taxon>Craniata</taxon>
        <taxon>Vertebrata</taxon>
        <taxon>Euteleostomi</taxon>
        <taxon>Mammalia</taxon>
        <taxon>Eutheria</taxon>
        <taxon>Euarchontoglires</taxon>
        <taxon>Glires</taxon>
        <taxon>Rodentia</taxon>
        <taxon>Myomorpha</taxon>
        <taxon>Muroidea</taxon>
        <taxon>Cricetidae</taxon>
        <taxon>Neotominae</taxon>
        <taxon>Neotoma</taxon>
    </lineage>
</organism>
<comment type="caution">
    <text evidence="15">The sequence shown here is derived from an EMBL/GenBank/DDBJ whole genome shotgun (WGS) entry which is preliminary data.</text>
</comment>
<dbReference type="InterPro" id="IPR048648">
    <property type="entry name" value="CRLF2-like_D2"/>
</dbReference>
<evidence type="ECO:0000256" key="8">
    <source>
        <dbReference type="ARBA" id="ARBA00023170"/>
    </source>
</evidence>
<evidence type="ECO:0000256" key="4">
    <source>
        <dbReference type="ARBA" id="ARBA00022729"/>
    </source>
</evidence>
<gene>
    <name evidence="15" type="ORF">A6R68_19788</name>
</gene>
<dbReference type="GO" id="GO:0016020">
    <property type="term" value="C:membrane"/>
    <property type="evidence" value="ECO:0007669"/>
    <property type="project" value="UniProtKB-SubCell"/>
</dbReference>
<keyword evidence="8" id="KW-0675">Receptor</keyword>
<feature type="non-terminal residue" evidence="15">
    <location>
        <position position="194"/>
    </location>
</feature>
<evidence type="ECO:0000256" key="9">
    <source>
        <dbReference type="ARBA" id="ARBA00023180"/>
    </source>
</evidence>
<keyword evidence="3 13" id="KW-0812">Transmembrane</keyword>
<dbReference type="InterPro" id="IPR003961">
    <property type="entry name" value="FN3_dom"/>
</dbReference>
<dbReference type="Proteomes" id="UP000092124">
    <property type="component" value="Unassembled WGS sequence"/>
</dbReference>
<comment type="subcellular location">
    <subcellularLocation>
        <location evidence="1">Membrane</location>
        <topology evidence="1">Single-pass type I membrane protein</topology>
    </subcellularLocation>
</comment>
<keyword evidence="4" id="KW-0732">Signal</keyword>
<protein>
    <recommendedName>
        <fullName evidence="11">Cytokine receptor-like factor 2</fullName>
    </recommendedName>
    <alternativeName>
        <fullName evidence="12">Thymic stromal lymphopoietin protein receptor</fullName>
    </alternativeName>
</protein>
<evidence type="ECO:0000256" key="13">
    <source>
        <dbReference type="SAM" id="Phobius"/>
    </source>
</evidence>
<dbReference type="InterPro" id="IPR053856">
    <property type="entry name" value="TSLPR_D1"/>
</dbReference>
<keyword evidence="5 13" id="KW-1133">Transmembrane helix</keyword>